<dbReference type="Proteomes" id="UP001526143">
    <property type="component" value="Unassembled WGS sequence"/>
</dbReference>
<dbReference type="PANTHER" id="PTHR11455:SF9">
    <property type="entry name" value="CRYPTOCHROME CIRCADIAN CLOCK 5 ISOFORM X1"/>
    <property type="match status" value="1"/>
</dbReference>
<comment type="cofactor">
    <cofactor evidence="1">
        <name>FAD</name>
        <dbReference type="ChEBI" id="CHEBI:57692"/>
    </cofactor>
</comment>
<evidence type="ECO:0000313" key="7">
    <source>
        <dbReference type="EMBL" id="MCV3215079.1"/>
    </source>
</evidence>
<name>A0ABT3B2I4_9CYAN</name>
<dbReference type="GO" id="GO:0003904">
    <property type="term" value="F:deoxyribodipyrimidine photo-lyase activity"/>
    <property type="evidence" value="ECO:0007669"/>
    <property type="project" value="UniProtKB-EC"/>
</dbReference>
<dbReference type="InterPro" id="IPR002081">
    <property type="entry name" value="Cryptochrome/DNA_photolyase_1"/>
</dbReference>
<accession>A0ABT3B2I4</accession>
<reference evidence="7 8" key="1">
    <citation type="submission" date="2022-10" db="EMBL/GenBank/DDBJ databases">
        <title>Identification of biosynthetic pathway for the production of the potent trypsin inhibitor radiosumin.</title>
        <authorList>
            <person name="Fewer D.P."/>
            <person name="Delbaje E."/>
            <person name="Ouyang X."/>
            <person name="Agostino P.D."/>
            <person name="Wahlsten M."/>
            <person name="Jokela J."/>
            <person name="Permi P."/>
            <person name="Haapaniemi E."/>
            <person name="Koistinen H."/>
        </authorList>
    </citation>
    <scope>NUCLEOTIDE SEQUENCE [LARGE SCALE GENOMIC DNA]</scope>
    <source>
        <strain evidence="7 8">NIES-515</strain>
    </source>
</reference>
<dbReference type="EC" id="4.1.99.3" evidence="7"/>
<keyword evidence="8" id="KW-1185">Reference proteome</keyword>
<dbReference type="InterPro" id="IPR036155">
    <property type="entry name" value="Crypto/Photolyase_N_sf"/>
</dbReference>
<dbReference type="InterPro" id="IPR014729">
    <property type="entry name" value="Rossmann-like_a/b/a_fold"/>
</dbReference>
<gene>
    <name evidence="7" type="ORF">OGM63_16430</name>
</gene>
<dbReference type="SUPFAM" id="SSF52425">
    <property type="entry name" value="Cryptochrome/photolyase, N-terminal domain"/>
    <property type="match status" value="1"/>
</dbReference>
<evidence type="ECO:0000313" key="8">
    <source>
        <dbReference type="Proteomes" id="UP001526143"/>
    </source>
</evidence>
<dbReference type="PROSITE" id="PS00394">
    <property type="entry name" value="DNA_PHOTOLYASES_1_1"/>
    <property type="match status" value="1"/>
</dbReference>
<keyword evidence="3 5" id="KW-0274">FAD</keyword>
<protein>
    <submittedName>
        <fullName evidence="7">Deoxyribodipyrimidine photo-lyase</fullName>
        <ecNumber evidence="7">4.1.99.3</ecNumber>
    </submittedName>
</protein>
<feature type="domain" description="Photolyase/cryptochrome alpha/beta" evidence="6">
    <location>
        <begin position="3"/>
        <end position="132"/>
    </location>
</feature>
<keyword evidence="7" id="KW-0456">Lyase</keyword>
<dbReference type="EMBL" id="JAOWRF010000238">
    <property type="protein sequence ID" value="MCV3215079.1"/>
    <property type="molecule type" value="Genomic_DNA"/>
</dbReference>
<proteinExistence type="inferred from homology"/>
<dbReference type="PANTHER" id="PTHR11455">
    <property type="entry name" value="CRYPTOCHROME"/>
    <property type="match status" value="1"/>
</dbReference>
<comment type="caution">
    <text evidence="7">The sequence shown here is derived from an EMBL/GenBank/DDBJ whole genome shotgun (WGS) entry which is preliminary data.</text>
</comment>
<dbReference type="InterPro" id="IPR036134">
    <property type="entry name" value="Crypto/Photolyase_FAD-like_sf"/>
</dbReference>
<evidence type="ECO:0000256" key="3">
    <source>
        <dbReference type="ARBA" id="ARBA00022827"/>
    </source>
</evidence>
<dbReference type="InterPro" id="IPR005101">
    <property type="entry name" value="Cryptochr/Photolyase_FAD-bd"/>
</dbReference>
<dbReference type="PRINTS" id="PR00147">
    <property type="entry name" value="DNAPHOTLYASE"/>
</dbReference>
<dbReference type="Gene3D" id="1.25.40.80">
    <property type="match status" value="1"/>
</dbReference>
<sequence length="484" mass="55231">MSDLILFWHRRDLRISDNTGLAAARSHSSKVVGVFCLDPNILERDDIAPARVTYMIGCLQALQKRYAEVGSQLLILHANPMQGIPALAAALKAKAVFWNWDVEPYSQKRDRTVIDALKEKGIQFLDQNWDQILHFPDEIRSGVNQPYTIYTPFWKNWISKPKANLVATLENALCLTEAEKEIAKLNGAIALPTAKDLGFIWDRDLVIVPGEAAALEKLEEFTNSTINEYKEQRNFPAINGTSQLSAALKFGAIGIRTVWQATLEALQNSRSEETESNIRTWQQEIAWREFYQHAMYNFPQLAEGAFRQALKNFPWQTNEEYFQAWCEGKTGYPIVDAAMRQMNELGWMHNRCRMIVASFLTKDLLINPQLGEKYFMQKLIDGDLSANNGGWQWSASSGMDPKPLRIFNPASQAQKFDPEGEYIREWVPQLRSLDTEYLVTGKIPASERDALGYPHPIVDHNLQQRQFKGLYQQQRDFPPLTSGA</sequence>
<keyword evidence="2 5" id="KW-0285">Flavoprotein</keyword>
<dbReference type="Gene3D" id="1.10.579.10">
    <property type="entry name" value="DNA Cyclobutane Dipyrimidine Photolyase, subunit A, domain 3"/>
    <property type="match status" value="1"/>
</dbReference>
<comment type="similarity">
    <text evidence="5">Belongs to the DNA photolyase family.</text>
</comment>
<dbReference type="PROSITE" id="PS51645">
    <property type="entry name" value="PHR_CRY_ALPHA_BETA"/>
    <property type="match status" value="1"/>
</dbReference>
<dbReference type="Gene3D" id="3.40.50.620">
    <property type="entry name" value="HUPs"/>
    <property type="match status" value="1"/>
</dbReference>
<evidence type="ECO:0000256" key="4">
    <source>
        <dbReference type="ARBA" id="ARBA00022991"/>
    </source>
</evidence>
<dbReference type="Pfam" id="PF00875">
    <property type="entry name" value="DNA_photolyase"/>
    <property type="match status" value="1"/>
</dbReference>
<dbReference type="Pfam" id="PF03441">
    <property type="entry name" value="FAD_binding_7"/>
    <property type="match status" value="1"/>
</dbReference>
<organism evidence="7 8">
    <name type="scientific">Plectonema radiosum NIES-515</name>
    <dbReference type="NCBI Taxonomy" id="2986073"/>
    <lineage>
        <taxon>Bacteria</taxon>
        <taxon>Bacillati</taxon>
        <taxon>Cyanobacteriota</taxon>
        <taxon>Cyanophyceae</taxon>
        <taxon>Oscillatoriophycideae</taxon>
        <taxon>Oscillatoriales</taxon>
        <taxon>Microcoleaceae</taxon>
        <taxon>Plectonema</taxon>
    </lineage>
</organism>
<dbReference type="InterPro" id="IPR018394">
    <property type="entry name" value="DNA_photolyase_1_CS_C"/>
</dbReference>
<keyword evidence="4 5" id="KW-0157">Chromophore</keyword>
<dbReference type="InterPro" id="IPR006050">
    <property type="entry name" value="DNA_photolyase_N"/>
</dbReference>
<dbReference type="RefSeq" id="WP_263746666.1">
    <property type="nucleotide sequence ID" value="NZ_JAOWRF010000238.1"/>
</dbReference>
<dbReference type="SUPFAM" id="SSF48173">
    <property type="entry name" value="Cryptochrome/photolyase FAD-binding domain"/>
    <property type="match status" value="1"/>
</dbReference>
<evidence type="ECO:0000256" key="2">
    <source>
        <dbReference type="ARBA" id="ARBA00022630"/>
    </source>
</evidence>
<evidence type="ECO:0000256" key="1">
    <source>
        <dbReference type="ARBA" id="ARBA00001974"/>
    </source>
</evidence>
<evidence type="ECO:0000259" key="6">
    <source>
        <dbReference type="PROSITE" id="PS51645"/>
    </source>
</evidence>
<evidence type="ECO:0000256" key="5">
    <source>
        <dbReference type="RuleBase" id="RU004182"/>
    </source>
</evidence>